<reference evidence="2" key="1">
    <citation type="journal article" date="2017" name="Nat. Ecol. Evol.">
        <title>Genome expansion and lineage-specific genetic innovations in the forest pathogenic fungi Armillaria.</title>
        <authorList>
            <person name="Sipos G."/>
            <person name="Prasanna A.N."/>
            <person name="Walter M.C."/>
            <person name="O'Connor E."/>
            <person name="Balint B."/>
            <person name="Krizsan K."/>
            <person name="Kiss B."/>
            <person name="Hess J."/>
            <person name="Varga T."/>
            <person name="Slot J."/>
            <person name="Riley R."/>
            <person name="Boka B."/>
            <person name="Rigling D."/>
            <person name="Barry K."/>
            <person name="Lee J."/>
            <person name="Mihaltcheva S."/>
            <person name="LaButti K."/>
            <person name="Lipzen A."/>
            <person name="Waldron R."/>
            <person name="Moloney N.M."/>
            <person name="Sperisen C."/>
            <person name="Kredics L."/>
            <person name="Vagvoelgyi C."/>
            <person name="Patrignani A."/>
            <person name="Fitzpatrick D."/>
            <person name="Nagy I."/>
            <person name="Doyle S."/>
            <person name="Anderson J.B."/>
            <person name="Grigoriev I.V."/>
            <person name="Gueldener U."/>
            <person name="Muensterkoetter M."/>
            <person name="Nagy L.G."/>
        </authorList>
    </citation>
    <scope>NUCLEOTIDE SEQUENCE [LARGE SCALE GENOMIC DNA]</scope>
    <source>
        <strain evidence="2">C18/9</strain>
    </source>
</reference>
<proteinExistence type="predicted"/>
<evidence type="ECO:0000313" key="1">
    <source>
        <dbReference type="EMBL" id="SJL11072.1"/>
    </source>
</evidence>
<keyword evidence="2" id="KW-1185">Reference proteome</keyword>
<dbReference type="AlphaFoldDB" id="A0A284RQL9"/>
<evidence type="ECO:0000313" key="2">
    <source>
        <dbReference type="Proteomes" id="UP000219338"/>
    </source>
</evidence>
<accession>A0A284RQL9</accession>
<dbReference type="OrthoDB" id="10621747at2759"/>
<protein>
    <submittedName>
        <fullName evidence="1">Uncharacterized protein</fullName>
    </submittedName>
</protein>
<gene>
    <name evidence="1" type="ORF">ARMOST_14473</name>
</gene>
<sequence length="97" mass="10566">MVLSSHTLLAFPPALSDSLVNARASRPVSLTKQCISRDSSVYVGLEREAVTFQVHPFALQGSEYQFVLKNSIQREPDLLQVAGVRKNDGSWGCAGAF</sequence>
<dbReference type="EMBL" id="FUEG01000013">
    <property type="protein sequence ID" value="SJL11072.1"/>
    <property type="molecule type" value="Genomic_DNA"/>
</dbReference>
<organism evidence="1 2">
    <name type="scientific">Armillaria ostoyae</name>
    <name type="common">Armillaria root rot fungus</name>
    <dbReference type="NCBI Taxonomy" id="47428"/>
    <lineage>
        <taxon>Eukaryota</taxon>
        <taxon>Fungi</taxon>
        <taxon>Dikarya</taxon>
        <taxon>Basidiomycota</taxon>
        <taxon>Agaricomycotina</taxon>
        <taxon>Agaricomycetes</taxon>
        <taxon>Agaricomycetidae</taxon>
        <taxon>Agaricales</taxon>
        <taxon>Marasmiineae</taxon>
        <taxon>Physalacriaceae</taxon>
        <taxon>Armillaria</taxon>
    </lineage>
</organism>
<dbReference type="Proteomes" id="UP000219338">
    <property type="component" value="Unassembled WGS sequence"/>
</dbReference>
<name>A0A284RQL9_ARMOS</name>